<dbReference type="InterPro" id="IPR012349">
    <property type="entry name" value="Split_barrel_FMN-bd"/>
</dbReference>
<dbReference type="Proteomes" id="UP000674234">
    <property type="component" value="Unassembled WGS sequence"/>
</dbReference>
<dbReference type="AlphaFoldDB" id="A0A940WCT6"/>
<organism evidence="2 3">
    <name type="scientific">Microbispora oryzae</name>
    <dbReference type="NCBI Taxonomy" id="2806554"/>
    <lineage>
        <taxon>Bacteria</taxon>
        <taxon>Bacillati</taxon>
        <taxon>Actinomycetota</taxon>
        <taxon>Actinomycetes</taxon>
        <taxon>Streptosporangiales</taxon>
        <taxon>Streptosporangiaceae</taxon>
        <taxon>Microbispora</taxon>
    </lineage>
</organism>
<comment type="caution">
    <text evidence="2">The sequence shown here is derived from an EMBL/GenBank/DDBJ whole genome shotgun (WGS) entry which is preliminary data.</text>
</comment>
<dbReference type="SUPFAM" id="SSF50475">
    <property type="entry name" value="FMN-binding split barrel"/>
    <property type="match status" value="1"/>
</dbReference>
<reference evidence="2" key="1">
    <citation type="submission" date="2021-02" db="EMBL/GenBank/DDBJ databases">
        <title>Draft genome sequence of Microbispora sp. RL4-1S isolated from rice leaves in Thailand.</title>
        <authorList>
            <person name="Muangham S."/>
            <person name="Duangmal K."/>
        </authorList>
    </citation>
    <scope>NUCLEOTIDE SEQUENCE</scope>
    <source>
        <strain evidence="2">RL4-1S</strain>
    </source>
</reference>
<keyword evidence="3" id="KW-1185">Reference proteome</keyword>
<feature type="region of interest" description="Disordered" evidence="1">
    <location>
        <begin position="1"/>
        <end position="22"/>
    </location>
</feature>
<dbReference type="Pfam" id="PF12900">
    <property type="entry name" value="Pyridox_ox_2"/>
    <property type="match status" value="1"/>
</dbReference>
<evidence type="ECO:0000313" key="3">
    <source>
        <dbReference type="Proteomes" id="UP000674234"/>
    </source>
</evidence>
<evidence type="ECO:0000313" key="2">
    <source>
        <dbReference type="EMBL" id="MBP2703159.1"/>
    </source>
</evidence>
<name>A0A940WCT6_9ACTN</name>
<proteinExistence type="predicted"/>
<dbReference type="InterPro" id="IPR024747">
    <property type="entry name" value="Pyridox_Oxase-rel"/>
</dbReference>
<accession>A0A940WCT6</accession>
<sequence>MTEFARPADRPGQNAPAGMPRLERLDKDDCLRLISPGGVGRVAFNNPSGPVILPVNYTIEEGAVLFRTAFGGPMDADLRTGVEGADFKVAFEVDHVDENTREGWSVLVRGGAHHITAQDRLDQTGSGVDSWAGGERELYIRIAPVEISGRRIRHG</sequence>
<gene>
    <name evidence="2" type="ORF">JOL79_05005</name>
</gene>
<dbReference type="RefSeq" id="WP_210154456.1">
    <property type="nucleotide sequence ID" value="NZ_JAFCNB010000002.1"/>
</dbReference>
<evidence type="ECO:0000256" key="1">
    <source>
        <dbReference type="SAM" id="MobiDB-lite"/>
    </source>
</evidence>
<protein>
    <submittedName>
        <fullName evidence="2">Pyridoxamine 5'-phosphate oxidase family protein</fullName>
    </submittedName>
</protein>
<dbReference type="Gene3D" id="2.30.110.10">
    <property type="entry name" value="Electron Transport, Fmn-binding Protein, Chain A"/>
    <property type="match status" value="1"/>
</dbReference>
<dbReference type="EMBL" id="JAFCNB010000002">
    <property type="protein sequence ID" value="MBP2703159.1"/>
    <property type="molecule type" value="Genomic_DNA"/>
</dbReference>